<keyword evidence="1" id="KW-0812">Transmembrane</keyword>
<organism evidence="2">
    <name type="scientific">Ixodes ricinus</name>
    <name type="common">Common tick</name>
    <name type="synonym">Acarus ricinus</name>
    <dbReference type="NCBI Taxonomy" id="34613"/>
    <lineage>
        <taxon>Eukaryota</taxon>
        <taxon>Metazoa</taxon>
        <taxon>Ecdysozoa</taxon>
        <taxon>Arthropoda</taxon>
        <taxon>Chelicerata</taxon>
        <taxon>Arachnida</taxon>
        <taxon>Acari</taxon>
        <taxon>Parasitiformes</taxon>
        <taxon>Ixodida</taxon>
        <taxon>Ixodoidea</taxon>
        <taxon>Ixodidae</taxon>
        <taxon>Ixodinae</taxon>
        <taxon>Ixodes</taxon>
    </lineage>
</organism>
<proteinExistence type="predicted"/>
<evidence type="ECO:0000313" key="2">
    <source>
        <dbReference type="EMBL" id="MXU86806.1"/>
    </source>
</evidence>
<accession>A0A6B0UEH6</accession>
<feature type="transmembrane region" description="Helical" evidence="1">
    <location>
        <begin position="6"/>
        <end position="27"/>
    </location>
</feature>
<evidence type="ECO:0000256" key="1">
    <source>
        <dbReference type="SAM" id="Phobius"/>
    </source>
</evidence>
<dbReference type="EMBL" id="GIFC01004723">
    <property type="protein sequence ID" value="MXU86806.1"/>
    <property type="molecule type" value="Transcribed_RNA"/>
</dbReference>
<reference evidence="2" key="1">
    <citation type="submission" date="2019-12" db="EMBL/GenBank/DDBJ databases">
        <title>An insight into the sialome of adult female Ixodes ricinus ticks feeding for 6 days.</title>
        <authorList>
            <person name="Perner J."/>
            <person name="Ribeiro J.M.C."/>
        </authorList>
    </citation>
    <scope>NUCLEOTIDE SEQUENCE</scope>
    <source>
        <strain evidence="2">Semi-engorged</strain>
        <tissue evidence="2">Salivary glands</tissue>
    </source>
</reference>
<protein>
    <submittedName>
        <fullName evidence="2">Putative secreted protein</fullName>
    </submittedName>
</protein>
<dbReference type="AlphaFoldDB" id="A0A6B0UEH6"/>
<sequence>MSQEAFLHDLLFILLLQSLAGLLNALLHQLRHGLQGLGGLLQLHACGKHQAHQFLHVQVVCHHAEAHAAHAVIPFPQREGGVCALELEHQLRV</sequence>
<keyword evidence="1" id="KW-0472">Membrane</keyword>
<name>A0A6B0UEH6_IXORI</name>
<keyword evidence="1" id="KW-1133">Transmembrane helix</keyword>